<name>U7QLN6_9CYAN</name>
<dbReference type="CDD" id="cd03809">
    <property type="entry name" value="GT4_MtfB-like"/>
    <property type="match status" value="1"/>
</dbReference>
<feature type="domain" description="Glycosyltransferase subfamily 4-like N-terminal" evidence="3">
    <location>
        <begin position="18"/>
        <end position="183"/>
    </location>
</feature>
<protein>
    <submittedName>
        <fullName evidence="4">Glycosyl transferases group 1 family protein</fullName>
    </submittedName>
</protein>
<comment type="caution">
    <text evidence="4">The sequence shown here is derived from an EMBL/GenBank/DDBJ whole genome shotgun (WGS) entry which is preliminary data.</text>
</comment>
<evidence type="ECO:0000256" key="1">
    <source>
        <dbReference type="ARBA" id="ARBA00022679"/>
    </source>
</evidence>
<dbReference type="Pfam" id="PF13439">
    <property type="entry name" value="Glyco_transf_4"/>
    <property type="match status" value="1"/>
</dbReference>
<dbReference type="InterPro" id="IPR001296">
    <property type="entry name" value="Glyco_trans_1"/>
</dbReference>
<dbReference type="PATRIC" id="fig|1348334.3.peg.1976"/>
<dbReference type="Gene3D" id="3.40.50.2000">
    <property type="entry name" value="Glycogen Phosphorylase B"/>
    <property type="match status" value="2"/>
</dbReference>
<dbReference type="InterPro" id="IPR028098">
    <property type="entry name" value="Glyco_trans_4-like_N"/>
</dbReference>
<evidence type="ECO:0000313" key="5">
    <source>
        <dbReference type="Proteomes" id="UP000017127"/>
    </source>
</evidence>
<keyword evidence="1 4" id="KW-0808">Transferase</keyword>
<evidence type="ECO:0000259" key="3">
    <source>
        <dbReference type="Pfam" id="PF13439"/>
    </source>
</evidence>
<organism evidence="4 5">
    <name type="scientific">Lyngbya aestuarii BL J</name>
    <dbReference type="NCBI Taxonomy" id="1348334"/>
    <lineage>
        <taxon>Bacteria</taxon>
        <taxon>Bacillati</taxon>
        <taxon>Cyanobacteriota</taxon>
        <taxon>Cyanophyceae</taxon>
        <taxon>Oscillatoriophycideae</taxon>
        <taxon>Oscillatoriales</taxon>
        <taxon>Microcoleaceae</taxon>
        <taxon>Lyngbya</taxon>
    </lineage>
</organism>
<keyword evidence="5" id="KW-1185">Reference proteome</keyword>
<proteinExistence type="predicted"/>
<evidence type="ECO:0000313" key="4">
    <source>
        <dbReference type="EMBL" id="ERT08005.1"/>
    </source>
</evidence>
<dbReference type="SUPFAM" id="SSF53756">
    <property type="entry name" value="UDP-Glycosyltransferase/glycogen phosphorylase"/>
    <property type="match status" value="1"/>
</dbReference>
<dbReference type="PANTHER" id="PTHR46401">
    <property type="entry name" value="GLYCOSYLTRANSFERASE WBBK-RELATED"/>
    <property type="match status" value="1"/>
</dbReference>
<dbReference type="GO" id="GO:0016757">
    <property type="term" value="F:glycosyltransferase activity"/>
    <property type="evidence" value="ECO:0007669"/>
    <property type="project" value="InterPro"/>
</dbReference>
<dbReference type="Pfam" id="PF00534">
    <property type="entry name" value="Glycos_transf_1"/>
    <property type="match status" value="1"/>
</dbReference>
<dbReference type="AlphaFoldDB" id="U7QLN6"/>
<dbReference type="PANTHER" id="PTHR46401:SF2">
    <property type="entry name" value="GLYCOSYLTRANSFERASE WBBK-RELATED"/>
    <property type="match status" value="1"/>
</dbReference>
<dbReference type="Proteomes" id="UP000017127">
    <property type="component" value="Unassembled WGS sequence"/>
</dbReference>
<dbReference type="RefSeq" id="WP_023065768.1">
    <property type="nucleotide sequence ID" value="NZ_AUZM01000015.1"/>
</dbReference>
<dbReference type="GO" id="GO:0009103">
    <property type="term" value="P:lipopolysaccharide biosynthetic process"/>
    <property type="evidence" value="ECO:0007669"/>
    <property type="project" value="TreeGrafter"/>
</dbReference>
<feature type="domain" description="Glycosyl transferase family 1" evidence="2">
    <location>
        <begin position="191"/>
        <end position="345"/>
    </location>
</feature>
<dbReference type="OrthoDB" id="9787617at2"/>
<dbReference type="EMBL" id="AUZM01000015">
    <property type="protein sequence ID" value="ERT08005.1"/>
    <property type="molecule type" value="Genomic_DNA"/>
</dbReference>
<evidence type="ECO:0000259" key="2">
    <source>
        <dbReference type="Pfam" id="PF00534"/>
    </source>
</evidence>
<sequence>MHILISALSRFTQPTGLCRGAANLAKCLAASEQVEQVTLVLGSWQKGYFEEDFQLNSPKINILPIQIKNSSLKRNFWFMFNLPKLIKKLQPDIAHFSFPIPFLNSLFSVPILSTIHDFYPYEKPENFGFPNYLFNQLFTYMAIQNSDGIVCVSQDTLDRLKYYFPKVYAKGNSRVVYNYVDFEQTQPKLPHQLNLETTPFILSVAQHRKNKNLDLLIAAYAKLIEQHKIDPSTQLIFVGSTGPETGNLIELIHKKSLADRVFLTSSIDDQQLCWLYQHCDLMVCPSSTEGFCLPLAEALYFSARVVCSDIPIFREVGASDCFYFDLKQNPVQNLSQAIVDALKQSDPQLKTEPFRFSKTTAMKQYLEFYSSLSLGD</sequence>
<accession>U7QLN6</accession>
<reference evidence="4 5" key="1">
    <citation type="journal article" date="2013" name="Front. Microbiol.">
        <title>Comparative genomic analyses of the cyanobacterium, Lyngbya aestuarii BL J, a powerful hydrogen producer.</title>
        <authorList>
            <person name="Kothari A."/>
            <person name="Vaughn M."/>
            <person name="Garcia-Pichel F."/>
        </authorList>
    </citation>
    <scope>NUCLEOTIDE SEQUENCE [LARGE SCALE GENOMIC DNA]</scope>
    <source>
        <strain evidence="4 5">BL J</strain>
    </source>
</reference>
<gene>
    <name evidence="4" type="ORF">M595_2030</name>
</gene>